<reference evidence="1" key="1">
    <citation type="submission" date="2018-06" db="EMBL/GenBank/DDBJ databases">
        <authorList>
            <person name="Zhirakovskaya E."/>
        </authorList>
    </citation>
    <scope>NUCLEOTIDE SEQUENCE</scope>
</reference>
<sequence length="94" mass="10508">ADFTPAIFEYETNLGCAITGGYIYRGQQFPSLNGNYFTADFCSGTIWGIFQQPDGRWQSTIVLESDLRITSFGEDVNGDLYVVARTGRVLQIRP</sequence>
<feature type="non-terminal residue" evidence="1">
    <location>
        <position position="1"/>
    </location>
</feature>
<name>A0A3B0V3W1_9ZZZZ</name>
<dbReference type="PANTHER" id="PTHR19328">
    <property type="entry name" value="HEDGEHOG-INTERACTING PROTEIN"/>
    <property type="match status" value="1"/>
</dbReference>
<accession>A0A3B0V3W1</accession>
<proteinExistence type="predicted"/>
<protein>
    <submittedName>
        <fullName evidence="1">Uncharacterized protein</fullName>
    </submittedName>
</protein>
<dbReference type="EMBL" id="UOEU01000569">
    <property type="protein sequence ID" value="VAW35083.1"/>
    <property type="molecule type" value="Genomic_DNA"/>
</dbReference>
<organism evidence="1">
    <name type="scientific">hydrothermal vent metagenome</name>
    <dbReference type="NCBI Taxonomy" id="652676"/>
    <lineage>
        <taxon>unclassified sequences</taxon>
        <taxon>metagenomes</taxon>
        <taxon>ecological metagenomes</taxon>
    </lineage>
</organism>
<evidence type="ECO:0000313" key="1">
    <source>
        <dbReference type="EMBL" id="VAW35083.1"/>
    </source>
</evidence>
<dbReference type="PANTHER" id="PTHR19328:SF75">
    <property type="entry name" value="ALDOSE SUGAR DEHYDROGENASE YLII"/>
    <property type="match status" value="1"/>
</dbReference>
<gene>
    <name evidence="1" type="ORF">MNBD_CHLOROFLEXI01-576</name>
</gene>
<dbReference type="InterPro" id="IPR011042">
    <property type="entry name" value="6-blade_b-propeller_TolB-like"/>
</dbReference>
<dbReference type="Gene3D" id="2.120.10.30">
    <property type="entry name" value="TolB, C-terminal domain"/>
    <property type="match status" value="1"/>
</dbReference>
<dbReference type="AlphaFoldDB" id="A0A3B0V3W1"/>